<dbReference type="Proteomes" id="UP001418222">
    <property type="component" value="Unassembled WGS sequence"/>
</dbReference>
<gene>
    <name evidence="1" type="ORF">KSP39_PZI006634</name>
</gene>
<evidence type="ECO:0000313" key="2">
    <source>
        <dbReference type="Proteomes" id="UP001418222"/>
    </source>
</evidence>
<sequence>MNRLVLLIFITVVDNMHNTVCLYSINLHLHLKLSAAFLLAVAISFVKLPGGAPTTVSSAYANTLSFAFIRDVVVSSAPKTSNSISPVIVAFNKSGSPRNGEGFSVAVLDH</sequence>
<proteinExistence type="predicted"/>
<comment type="caution">
    <text evidence="1">The sequence shown here is derived from an EMBL/GenBank/DDBJ whole genome shotgun (WGS) entry which is preliminary data.</text>
</comment>
<accession>A0AAP0BP53</accession>
<dbReference type="EMBL" id="JBBWWQ010000005">
    <property type="protein sequence ID" value="KAK8946597.1"/>
    <property type="molecule type" value="Genomic_DNA"/>
</dbReference>
<evidence type="ECO:0000313" key="1">
    <source>
        <dbReference type="EMBL" id="KAK8946597.1"/>
    </source>
</evidence>
<name>A0AAP0BP53_9ASPA</name>
<protein>
    <submittedName>
        <fullName evidence="1">Uncharacterized protein</fullName>
    </submittedName>
</protein>
<dbReference type="AlphaFoldDB" id="A0AAP0BP53"/>
<keyword evidence="2" id="KW-1185">Reference proteome</keyword>
<organism evidence="1 2">
    <name type="scientific">Platanthera zijinensis</name>
    <dbReference type="NCBI Taxonomy" id="2320716"/>
    <lineage>
        <taxon>Eukaryota</taxon>
        <taxon>Viridiplantae</taxon>
        <taxon>Streptophyta</taxon>
        <taxon>Embryophyta</taxon>
        <taxon>Tracheophyta</taxon>
        <taxon>Spermatophyta</taxon>
        <taxon>Magnoliopsida</taxon>
        <taxon>Liliopsida</taxon>
        <taxon>Asparagales</taxon>
        <taxon>Orchidaceae</taxon>
        <taxon>Orchidoideae</taxon>
        <taxon>Orchideae</taxon>
        <taxon>Orchidinae</taxon>
        <taxon>Platanthera</taxon>
    </lineage>
</organism>
<reference evidence="1 2" key="1">
    <citation type="journal article" date="2022" name="Nat. Plants">
        <title>Genomes of leafy and leafless Platanthera orchids illuminate the evolution of mycoheterotrophy.</title>
        <authorList>
            <person name="Li M.H."/>
            <person name="Liu K.W."/>
            <person name="Li Z."/>
            <person name="Lu H.C."/>
            <person name="Ye Q.L."/>
            <person name="Zhang D."/>
            <person name="Wang J.Y."/>
            <person name="Li Y.F."/>
            <person name="Zhong Z.M."/>
            <person name="Liu X."/>
            <person name="Yu X."/>
            <person name="Liu D.K."/>
            <person name="Tu X.D."/>
            <person name="Liu B."/>
            <person name="Hao Y."/>
            <person name="Liao X.Y."/>
            <person name="Jiang Y.T."/>
            <person name="Sun W.H."/>
            <person name="Chen J."/>
            <person name="Chen Y.Q."/>
            <person name="Ai Y."/>
            <person name="Zhai J.W."/>
            <person name="Wu S.S."/>
            <person name="Zhou Z."/>
            <person name="Hsiao Y.Y."/>
            <person name="Wu W.L."/>
            <person name="Chen Y.Y."/>
            <person name="Lin Y.F."/>
            <person name="Hsu J.L."/>
            <person name="Li C.Y."/>
            <person name="Wang Z.W."/>
            <person name="Zhao X."/>
            <person name="Zhong W.Y."/>
            <person name="Ma X.K."/>
            <person name="Ma L."/>
            <person name="Huang J."/>
            <person name="Chen G.Z."/>
            <person name="Huang M.Z."/>
            <person name="Huang L."/>
            <person name="Peng D.H."/>
            <person name="Luo Y.B."/>
            <person name="Zou S.Q."/>
            <person name="Chen S.P."/>
            <person name="Lan S."/>
            <person name="Tsai W.C."/>
            <person name="Van de Peer Y."/>
            <person name="Liu Z.J."/>
        </authorList>
    </citation>
    <scope>NUCLEOTIDE SEQUENCE [LARGE SCALE GENOMIC DNA]</scope>
    <source>
        <strain evidence="1">Lor287</strain>
    </source>
</reference>